<reference evidence="1 2" key="1">
    <citation type="submission" date="2019-11" db="EMBL/GenBank/DDBJ databases">
        <authorList>
            <person name="Lozano-Solano D."/>
            <person name="Solano-Castaneda C."/>
            <person name="Acosta-Hoyos A."/>
        </authorList>
    </citation>
    <scope>NUCLEOTIDE SEQUENCE [LARGE SCALE GENOMIC DNA]</scope>
</reference>
<protein>
    <submittedName>
        <fullName evidence="1">Uncharacterized protein</fullName>
    </submittedName>
</protein>
<organism evidence="1 2">
    <name type="scientific">Escherichia phage vB_EcoP_EcoN5</name>
    <dbReference type="NCBI Taxonomy" id="2686238"/>
    <lineage>
        <taxon>Viruses</taxon>
        <taxon>Duplodnaviria</taxon>
        <taxon>Heunggongvirae</taxon>
        <taxon>Uroviricota</taxon>
        <taxon>Caudoviricetes</taxon>
        <taxon>Mktvariviridae</taxon>
        <taxon>Gordonclarkvirinae</taxon>
        <taxon>Kuravirus</taxon>
        <taxon>Kuravirus EcoN5</taxon>
    </lineage>
</organism>
<dbReference type="EMBL" id="MN715356">
    <property type="protein sequence ID" value="QGZ13768.1"/>
    <property type="molecule type" value="Genomic_DNA"/>
</dbReference>
<dbReference type="KEGG" id="vg:77949902"/>
<dbReference type="Proteomes" id="UP000516521">
    <property type="component" value="Segment"/>
</dbReference>
<evidence type="ECO:0000313" key="2">
    <source>
        <dbReference type="Proteomes" id="UP000516521"/>
    </source>
</evidence>
<proteinExistence type="predicted"/>
<sequence length="66" mass="7723">MTNEKMTELLWSVYNNNLEEGEKPVSEFDVGLIVKQTQLDNNHTKELKGEFKHHSLAWSNDSEMEQ</sequence>
<name>A0A7L4XUC0_9CAUD</name>
<dbReference type="RefSeq" id="YP_010673603.1">
    <property type="nucleotide sequence ID" value="NC_070986.1"/>
</dbReference>
<keyword evidence="2" id="KW-1185">Reference proteome</keyword>
<accession>A0A7L4XUC0</accession>
<dbReference type="GeneID" id="77949902"/>
<evidence type="ECO:0000313" key="1">
    <source>
        <dbReference type="EMBL" id="QGZ13768.1"/>
    </source>
</evidence>